<dbReference type="Proteomes" id="UP000603200">
    <property type="component" value="Unassembled WGS sequence"/>
</dbReference>
<keyword evidence="3" id="KW-1185">Reference proteome</keyword>
<name>A0ABQ4A770_9ACTN</name>
<gene>
    <name evidence="2" type="ORF">Ahu01nite_098070</name>
</gene>
<keyword evidence="1" id="KW-0812">Transmembrane</keyword>
<evidence type="ECO:0000313" key="3">
    <source>
        <dbReference type="Proteomes" id="UP000603200"/>
    </source>
</evidence>
<dbReference type="EMBL" id="BOMN01000149">
    <property type="protein sequence ID" value="GIE26705.1"/>
    <property type="molecule type" value="Genomic_DNA"/>
</dbReference>
<keyword evidence="1" id="KW-0472">Membrane</keyword>
<sequence length="87" mass="9408">MTVQDKSTRAAPGWYWWAAMLASSLAMGIGAVVISVHLTNTSLRQLCSIVVTMDDDYRSEPPSTPTGERLAGSLAELRRELGCLAPQ</sequence>
<feature type="transmembrane region" description="Helical" evidence="1">
    <location>
        <begin position="14"/>
        <end position="36"/>
    </location>
</feature>
<keyword evidence="1" id="KW-1133">Transmembrane helix</keyword>
<evidence type="ECO:0000256" key="1">
    <source>
        <dbReference type="SAM" id="Phobius"/>
    </source>
</evidence>
<evidence type="ECO:0000313" key="2">
    <source>
        <dbReference type="EMBL" id="GIE26705.1"/>
    </source>
</evidence>
<reference evidence="2 3" key="1">
    <citation type="submission" date="2021-01" db="EMBL/GenBank/DDBJ databases">
        <title>Whole genome shotgun sequence of Actinoplanes humidus NBRC 14915.</title>
        <authorList>
            <person name="Komaki H."/>
            <person name="Tamura T."/>
        </authorList>
    </citation>
    <scope>NUCLEOTIDE SEQUENCE [LARGE SCALE GENOMIC DNA]</scope>
    <source>
        <strain evidence="2 3">NBRC 14915</strain>
    </source>
</reference>
<proteinExistence type="predicted"/>
<comment type="caution">
    <text evidence="2">The sequence shown here is derived from an EMBL/GenBank/DDBJ whole genome shotgun (WGS) entry which is preliminary data.</text>
</comment>
<dbReference type="RefSeq" id="WP_203843605.1">
    <property type="nucleotide sequence ID" value="NZ_BAAATV010000016.1"/>
</dbReference>
<protein>
    <submittedName>
        <fullName evidence="2">Uncharacterized protein</fullName>
    </submittedName>
</protein>
<accession>A0ABQ4A770</accession>
<organism evidence="2 3">
    <name type="scientific">Winogradskya humida</name>
    <dbReference type="NCBI Taxonomy" id="113566"/>
    <lineage>
        <taxon>Bacteria</taxon>
        <taxon>Bacillati</taxon>
        <taxon>Actinomycetota</taxon>
        <taxon>Actinomycetes</taxon>
        <taxon>Micromonosporales</taxon>
        <taxon>Micromonosporaceae</taxon>
        <taxon>Winogradskya</taxon>
    </lineage>
</organism>